<dbReference type="PANTHER" id="PTHR38039:SF1">
    <property type="entry name" value="TOXIN YOEB"/>
    <property type="match status" value="1"/>
</dbReference>
<evidence type="ECO:0000256" key="6">
    <source>
        <dbReference type="ARBA" id="ARBA00030388"/>
    </source>
</evidence>
<keyword evidence="3" id="KW-0540">Nuclease</keyword>
<evidence type="ECO:0000256" key="5">
    <source>
        <dbReference type="ARBA" id="ARBA00022801"/>
    </source>
</evidence>
<dbReference type="EMBL" id="CAADFE010000083">
    <property type="protein sequence ID" value="VFJ75635.1"/>
    <property type="molecule type" value="Genomic_DNA"/>
</dbReference>
<dbReference type="GO" id="GO:0016787">
    <property type="term" value="F:hydrolase activity"/>
    <property type="evidence" value="ECO:0007669"/>
    <property type="project" value="UniProtKB-KW"/>
</dbReference>
<dbReference type="InterPro" id="IPR009614">
    <property type="entry name" value="YoeB_toxin"/>
</dbReference>
<evidence type="ECO:0000256" key="2">
    <source>
        <dbReference type="ARBA" id="ARBA00022649"/>
    </source>
</evidence>
<dbReference type="GO" id="GO:0045892">
    <property type="term" value="P:negative regulation of DNA-templated transcription"/>
    <property type="evidence" value="ECO:0007669"/>
    <property type="project" value="TreeGrafter"/>
</dbReference>
<sequence>MTYRLTFMTQAQRDARNLRASGLKQKTEKLLHSIQRDPLCYPPPFEYLKGDMRGLISRRINKQHRLVYEIFEDEKIIKVYRMWSHYE</sequence>
<evidence type="ECO:0000256" key="1">
    <source>
        <dbReference type="ARBA" id="ARBA00008172"/>
    </source>
</evidence>
<evidence type="ECO:0000313" key="7">
    <source>
        <dbReference type="EMBL" id="VFJ75635.1"/>
    </source>
</evidence>
<name>A0A450U075_9GAMM</name>
<gene>
    <name evidence="7" type="ORF">BECKFW1821C_GA0114237_10833</name>
</gene>
<dbReference type="AlphaFoldDB" id="A0A450U075"/>
<proteinExistence type="inferred from homology"/>
<accession>A0A450U075</accession>
<comment type="similarity">
    <text evidence="1">Belongs to the YoeB family.</text>
</comment>
<dbReference type="Gene3D" id="3.30.2310.20">
    <property type="entry name" value="RelE-like"/>
    <property type="match status" value="1"/>
</dbReference>
<dbReference type="GO" id="GO:0006401">
    <property type="term" value="P:RNA catabolic process"/>
    <property type="evidence" value="ECO:0007669"/>
    <property type="project" value="InterPro"/>
</dbReference>
<dbReference type="GO" id="GO:0004519">
    <property type="term" value="F:endonuclease activity"/>
    <property type="evidence" value="ECO:0007669"/>
    <property type="project" value="UniProtKB-KW"/>
</dbReference>
<evidence type="ECO:0000256" key="4">
    <source>
        <dbReference type="ARBA" id="ARBA00022759"/>
    </source>
</evidence>
<dbReference type="NCBIfam" id="TIGR02116">
    <property type="entry name" value="toxin_Txe_YoeB"/>
    <property type="match status" value="1"/>
</dbReference>
<keyword evidence="5" id="KW-0378">Hydrolase</keyword>
<dbReference type="SUPFAM" id="SSF143011">
    <property type="entry name" value="RelE-like"/>
    <property type="match status" value="1"/>
</dbReference>
<dbReference type="InterPro" id="IPR035093">
    <property type="entry name" value="RelE/ParE_toxin_dom_sf"/>
</dbReference>
<keyword evidence="4" id="KW-0255">Endonuclease</keyword>
<protein>
    <recommendedName>
        <fullName evidence="6">Putative mRNA interferase YoeB</fullName>
    </recommendedName>
</protein>
<organism evidence="7">
    <name type="scientific">Candidatus Kentrum sp. FW</name>
    <dbReference type="NCBI Taxonomy" id="2126338"/>
    <lineage>
        <taxon>Bacteria</taxon>
        <taxon>Pseudomonadati</taxon>
        <taxon>Pseudomonadota</taxon>
        <taxon>Gammaproteobacteria</taxon>
        <taxon>Candidatus Kentrum</taxon>
    </lineage>
</organism>
<keyword evidence="2" id="KW-1277">Toxin-antitoxin system</keyword>
<dbReference type="PANTHER" id="PTHR38039">
    <property type="entry name" value="TOXIN YOEB"/>
    <property type="match status" value="1"/>
</dbReference>
<evidence type="ECO:0000256" key="3">
    <source>
        <dbReference type="ARBA" id="ARBA00022722"/>
    </source>
</evidence>
<reference evidence="7" key="1">
    <citation type="submission" date="2019-02" db="EMBL/GenBank/DDBJ databases">
        <authorList>
            <person name="Gruber-Vodicka R. H."/>
            <person name="Seah K. B. B."/>
        </authorList>
    </citation>
    <scope>NUCLEOTIDE SEQUENCE</scope>
    <source>
        <strain evidence="7">BECK_BZ131</strain>
    </source>
</reference>
<dbReference type="Pfam" id="PF06769">
    <property type="entry name" value="YoeB_toxin"/>
    <property type="match status" value="1"/>
</dbReference>